<feature type="transmembrane region" description="Helical" evidence="12">
    <location>
        <begin position="278"/>
        <end position="302"/>
    </location>
</feature>
<dbReference type="GO" id="GO:0015764">
    <property type="term" value="P:N-acetylglucosamine transport"/>
    <property type="evidence" value="ECO:0007669"/>
    <property type="project" value="TreeGrafter"/>
</dbReference>
<dbReference type="InterPro" id="IPR001996">
    <property type="entry name" value="PTS_IIB_1"/>
</dbReference>
<keyword evidence="8" id="KW-0418">Kinase</keyword>
<feature type="transmembrane region" description="Helical" evidence="12">
    <location>
        <begin position="41"/>
        <end position="65"/>
    </location>
</feature>
<evidence type="ECO:0000256" key="3">
    <source>
        <dbReference type="ARBA" id="ARBA00022475"/>
    </source>
</evidence>
<keyword evidence="9 12" id="KW-1133">Transmembrane helix</keyword>
<evidence type="ECO:0000256" key="5">
    <source>
        <dbReference type="ARBA" id="ARBA00022679"/>
    </source>
</evidence>
<keyword evidence="5 15" id="KW-0808">Transferase</keyword>
<dbReference type="GO" id="GO:0005886">
    <property type="term" value="C:plasma membrane"/>
    <property type="evidence" value="ECO:0007669"/>
    <property type="project" value="UniProtKB-SubCell"/>
</dbReference>
<feature type="transmembrane region" description="Helical" evidence="12">
    <location>
        <begin position="71"/>
        <end position="88"/>
    </location>
</feature>
<feature type="transmembrane region" description="Helical" evidence="12">
    <location>
        <begin position="332"/>
        <end position="352"/>
    </location>
</feature>
<feature type="transmembrane region" description="Helical" evidence="12">
    <location>
        <begin position="133"/>
        <end position="154"/>
    </location>
</feature>
<dbReference type="Pfam" id="PF02378">
    <property type="entry name" value="PTS_EIIC"/>
    <property type="match status" value="1"/>
</dbReference>
<proteinExistence type="predicted"/>
<evidence type="ECO:0000256" key="6">
    <source>
        <dbReference type="ARBA" id="ARBA00022683"/>
    </source>
</evidence>
<dbReference type="InterPro" id="IPR003352">
    <property type="entry name" value="PTS_EIIC"/>
</dbReference>
<name>I2C2G5_BACAY</name>
<dbReference type="GO" id="GO:0015572">
    <property type="term" value="F:N-acetylglucosamine transmembrane transporter activity"/>
    <property type="evidence" value="ECO:0007669"/>
    <property type="project" value="InterPro"/>
</dbReference>
<dbReference type="GO" id="GO:0016301">
    <property type="term" value="F:kinase activity"/>
    <property type="evidence" value="ECO:0007669"/>
    <property type="project" value="UniProtKB-KW"/>
</dbReference>
<feature type="transmembrane region" description="Helical" evidence="12">
    <location>
        <begin position="228"/>
        <end position="248"/>
    </location>
</feature>
<dbReference type="InterPro" id="IPR013013">
    <property type="entry name" value="PTS_EIIC_1"/>
</dbReference>
<evidence type="ECO:0000313" key="16">
    <source>
        <dbReference type="Proteomes" id="UP000002878"/>
    </source>
</evidence>
<evidence type="ECO:0000256" key="10">
    <source>
        <dbReference type="ARBA" id="ARBA00023136"/>
    </source>
</evidence>
<dbReference type="Proteomes" id="UP000002878">
    <property type="component" value="Chromosome"/>
</dbReference>
<dbReference type="PROSITE" id="PS51103">
    <property type="entry name" value="PTS_EIIC_TYPE_1"/>
    <property type="match status" value="1"/>
</dbReference>
<gene>
    <name evidence="15" type="primary">nagP</name>
    <name evidence="15" type="ORF">MUS_0786</name>
</gene>
<evidence type="ECO:0000256" key="12">
    <source>
        <dbReference type="SAM" id="Phobius"/>
    </source>
</evidence>
<dbReference type="Gene3D" id="3.30.1360.60">
    <property type="entry name" value="Glucose permease domain IIB"/>
    <property type="match status" value="1"/>
</dbReference>
<dbReference type="InterPro" id="IPR018113">
    <property type="entry name" value="PTrfase_EIIB_Cys"/>
</dbReference>
<reference evidence="15 16" key="1">
    <citation type="journal article" date="2012" name="J. Biotechnol.">
        <title>Genome sequence of the plant growth promoting strain Bacillus amyloliquefaciens subsp. plantarum B9601-Y2 and expression of mersacidin and other secondary metabolites.</title>
        <authorList>
            <person name="He P."/>
            <person name="Hao K."/>
            <person name="Blom J."/>
            <person name="Ruckert C."/>
            <person name="Vater J."/>
            <person name="Mao Z."/>
            <person name="Wu Y."/>
            <person name="Hou M."/>
            <person name="He P."/>
            <person name="He Y."/>
            <person name="Borriss R."/>
        </authorList>
    </citation>
    <scope>NUCLEOTIDE SEQUENCE [LARGE SCALE GENOMIC DNA]</scope>
    <source>
        <strain evidence="15">Y2</strain>
    </source>
</reference>
<dbReference type="Pfam" id="PF00367">
    <property type="entry name" value="PTS_EIIB"/>
    <property type="match status" value="1"/>
</dbReference>
<dbReference type="NCBIfam" id="TIGR00826">
    <property type="entry name" value="EIIB_glc"/>
    <property type="match status" value="1"/>
</dbReference>
<dbReference type="GO" id="GO:0009401">
    <property type="term" value="P:phosphoenolpyruvate-dependent sugar phosphotransferase system"/>
    <property type="evidence" value="ECO:0007669"/>
    <property type="project" value="UniProtKB-KW"/>
</dbReference>
<evidence type="ECO:0000313" key="15">
    <source>
        <dbReference type="EMBL" id="AFJ60839.1"/>
    </source>
</evidence>
<dbReference type="PATRIC" id="fig|1126211.3.peg.752"/>
<dbReference type="GO" id="GO:0019866">
    <property type="term" value="C:organelle inner membrane"/>
    <property type="evidence" value="ECO:0007669"/>
    <property type="project" value="InterPro"/>
</dbReference>
<feature type="domain" description="PTS EIIB type-1" evidence="13">
    <location>
        <begin position="379"/>
        <end position="461"/>
    </location>
</feature>
<dbReference type="PROSITE" id="PS01035">
    <property type="entry name" value="PTS_EIIB_TYPE_1_CYS"/>
    <property type="match status" value="1"/>
</dbReference>
<dbReference type="HOGENOM" id="CLU_012312_1_0_9"/>
<dbReference type="InterPro" id="IPR050429">
    <property type="entry name" value="PTS_Glucose_EIICBA"/>
</dbReference>
<evidence type="ECO:0000259" key="14">
    <source>
        <dbReference type="PROSITE" id="PS51103"/>
    </source>
</evidence>
<dbReference type="InterPro" id="IPR036878">
    <property type="entry name" value="Glu_permease_IIB"/>
</dbReference>
<feature type="transmembrane region" description="Helical" evidence="12">
    <location>
        <begin position="166"/>
        <end position="186"/>
    </location>
</feature>
<dbReference type="EMBL" id="CP003332">
    <property type="protein sequence ID" value="AFJ60839.1"/>
    <property type="molecule type" value="Genomic_DNA"/>
</dbReference>
<dbReference type="GO" id="GO:0008982">
    <property type="term" value="F:protein-N(PI)-phosphohistidine-sugar phosphotransferase activity"/>
    <property type="evidence" value="ECO:0007669"/>
    <property type="project" value="InterPro"/>
</dbReference>
<dbReference type="EC" id="2.7.1.69" evidence="15"/>
<protein>
    <submittedName>
        <fullName evidence="15">Protein-Np-phosphohistidine-sugar</fullName>
        <ecNumber evidence="15">2.7.1.69</ecNumber>
    </submittedName>
</protein>
<dbReference type="PROSITE" id="PS51098">
    <property type="entry name" value="PTS_EIIB_TYPE_1"/>
    <property type="match status" value="1"/>
</dbReference>
<feature type="transmembrane region" description="Helical" evidence="12">
    <location>
        <begin position="15"/>
        <end position="32"/>
    </location>
</feature>
<evidence type="ECO:0000256" key="8">
    <source>
        <dbReference type="ARBA" id="ARBA00022777"/>
    </source>
</evidence>
<comment type="subcellular location">
    <subcellularLocation>
        <location evidence="1">Cell membrane</location>
        <topology evidence="1">Multi-pass membrane protein</topology>
    </subcellularLocation>
</comment>
<feature type="transmembrane region" description="Helical" evidence="12">
    <location>
        <begin position="95"/>
        <end position="113"/>
    </location>
</feature>
<keyword evidence="2" id="KW-0813">Transport</keyword>
<evidence type="ECO:0000259" key="13">
    <source>
        <dbReference type="PROSITE" id="PS51098"/>
    </source>
</evidence>
<evidence type="ECO:0000256" key="11">
    <source>
        <dbReference type="PROSITE-ProRule" id="PRU00421"/>
    </source>
</evidence>
<feature type="transmembrane region" description="Helical" evidence="12">
    <location>
        <begin position="255"/>
        <end position="272"/>
    </location>
</feature>
<dbReference type="AlphaFoldDB" id="I2C2G5"/>
<evidence type="ECO:0000256" key="2">
    <source>
        <dbReference type="ARBA" id="ARBA00022448"/>
    </source>
</evidence>
<keyword evidence="7 12" id="KW-0812">Transmembrane</keyword>
<evidence type="ECO:0000256" key="1">
    <source>
        <dbReference type="ARBA" id="ARBA00004651"/>
    </source>
</evidence>
<dbReference type="CDD" id="cd00212">
    <property type="entry name" value="PTS_IIB_glc"/>
    <property type="match status" value="1"/>
</dbReference>
<dbReference type="PANTHER" id="PTHR30009:SF4">
    <property type="entry name" value="PTS SYSTEM N-ACETYLGLUCOSAMINE-SPECIFIC EIICBA COMPONENT"/>
    <property type="match status" value="1"/>
</dbReference>
<accession>I2C2G5</accession>
<keyword evidence="6" id="KW-0598">Phosphotransferase system</keyword>
<feature type="active site" description="Phosphocysteine intermediate; for EIIB activity" evidence="11">
    <location>
        <position position="401"/>
    </location>
</feature>
<feature type="domain" description="PTS EIIC type-1" evidence="14">
    <location>
        <begin position="2"/>
        <end position="364"/>
    </location>
</feature>
<dbReference type="NCBIfam" id="TIGR01998">
    <property type="entry name" value="PTS-II-BC-nag"/>
    <property type="match status" value="1"/>
</dbReference>
<dbReference type="KEGG" id="bqy:MUS_0786"/>
<dbReference type="InterPro" id="IPR010974">
    <property type="entry name" value="PTS_IIBC_nag"/>
</dbReference>
<dbReference type="PANTHER" id="PTHR30009">
    <property type="entry name" value="CYTOCHROME C-TYPE SYNTHESIS PROTEIN AND PTS TRANSMEMBRANE COMPONENT"/>
    <property type="match status" value="1"/>
</dbReference>
<evidence type="ECO:0000256" key="4">
    <source>
        <dbReference type="ARBA" id="ARBA00022597"/>
    </source>
</evidence>
<dbReference type="GO" id="GO:0090563">
    <property type="term" value="F:protein-phosphocysteine-sugar phosphotransferase activity"/>
    <property type="evidence" value="ECO:0007669"/>
    <property type="project" value="TreeGrafter"/>
</dbReference>
<keyword evidence="3" id="KW-1003">Cell membrane</keyword>
<organism evidence="15 16">
    <name type="scientific">Bacillus amyloliquefaciens (strain Y2)</name>
    <name type="common">Bacillus amyloliquefaciens subsp. plantarum (strain B9601-Y2)</name>
    <dbReference type="NCBI Taxonomy" id="1155777"/>
    <lineage>
        <taxon>Bacteria</taxon>
        <taxon>Bacillati</taxon>
        <taxon>Bacillota</taxon>
        <taxon>Bacilli</taxon>
        <taxon>Bacillales</taxon>
        <taxon>Bacillaceae</taxon>
        <taxon>Bacillus</taxon>
        <taxon>Bacillus amyloliquefaciens group</taxon>
    </lineage>
</organism>
<sequence>MGKMLQFLQKLGKSFMLPIAVLPAVGIILAIGREDLLNIPFIYAAGTAVFDHLPLIFAIGIAIGISKDSNGAAALSGAISYIMLDAAVKSINSTNNMAVFGGIIAGLIAGYTYNRFKDTKLPEYLGFFSGRRLVPIVTALITIILAGIFGFVWPPIQSVITSFGEWMIGLGGIGAGIYGIFNRLLIPFGLHHVLNNIFWFQFGDFHGKTGDLARFFAKDPTAGTYMTGFFPIMMFGLPAACLAMIAAAKPSKRKATAGMMIGLALTAFITGITEPIEFAFMFLSPLLYGVHAILTGFSLFIVNVLGIRSGFSFSAGAIDYLLSYGIAEKPLLLLVVGLCYAVIYFVVFYMLIKTLNLKTPGREDDEEEEEVLSEDTAGSVEEHAMLKGLGGRQNLETIDHCATRLRLTVQDTSLINEAALKKAGAKGVIKTGNKTAQVIIGPNVEFVAEELREAVRLDDQKQT</sequence>
<keyword evidence="10 12" id="KW-0472">Membrane</keyword>
<dbReference type="SUPFAM" id="SSF55604">
    <property type="entry name" value="Glucose permease domain IIB"/>
    <property type="match status" value="1"/>
</dbReference>
<evidence type="ECO:0000256" key="7">
    <source>
        <dbReference type="ARBA" id="ARBA00022692"/>
    </source>
</evidence>
<keyword evidence="4" id="KW-0762">Sugar transport</keyword>
<evidence type="ECO:0000256" key="9">
    <source>
        <dbReference type="ARBA" id="ARBA00022989"/>
    </source>
</evidence>